<feature type="compositionally biased region" description="Pro residues" evidence="8">
    <location>
        <begin position="107"/>
        <end position="119"/>
    </location>
</feature>
<comment type="similarity">
    <text evidence="2 7">Belongs to the FBPase class 1 family.</text>
</comment>
<dbReference type="OrthoDB" id="10256725at2759"/>
<dbReference type="OMA" id="GEFAYSH"/>
<dbReference type="HAMAP" id="MF_01855">
    <property type="entry name" value="FBPase_class1"/>
    <property type="match status" value="1"/>
</dbReference>
<evidence type="ECO:0000256" key="3">
    <source>
        <dbReference type="ARBA" id="ARBA00013093"/>
    </source>
</evidence>
<evidence type="ECO:0000313" key="12">
    <source>
        <dbReference type="EMBL" id="PNR31140.1"/>
    </source>
</evidence>
<dbReference type="PRINTS" id="PR00115">
    <property type="entry name" value="F16BPHPHTASE"/>
</dbReference>
<feature type="region of interest" description="Disordered" evidence="8">
    <location>
        <begin position="28"/>
        <end position="47"/>
    </location>
</feature>
<dbReference type="CDD" id="cd00354">
    <property type="entry name" value="FBPase"/>
    <property type="match status" value="1"/>
</dbReference>
<reference evidence="13" key="3">
    <citation type="submission" date="2020-12" db="UniProtKB">
        <authorList>
            <consortium name="EnsemblPlants"/>
        </authorList>
    </citation>
    <scope>IDENTIFICATION</scope>
</reference>
<dbReference type="GO" id="GO:0042132">
    <property type="term" value="F:fructose 1,6-bisphosphate 1-phosphatase activity"/>
    <property type="evidence" value="ECO:0000318"/>
    <property type="project" value="GO_Central"/>
</dbReference>
<dbReference type="FunFam" id="3.40.190.80:FF:000009">
    <property type="entry name" value="Fructose-1,6-bisphosphatase, chloroplastic"/>
    <property type="match status" value="1"/>
</dbReference>
<dbReference type="Pfam" id="PF00316">
    <property type="entry name" value="FBPase"/>
    <property type="match status" value="1"/>
</dbReference>
<keyword evidence="5 7" id="KW-0119">Carbohydrate metabolism</keyword>
<evidence type="ECO:0000256" key="1">
    <source>
        <dbReference type="ARBA" id="ARBA00001273"/>
    </source>
</evidence>
<keyword evidence="4 7" id="KW-0378">Hydrolase</keyword>
<evidence type="ECO:0000313" key="13">
    <source>
        <dbReference type="EnsemblPlants" id="Pp3c22_22950V3.1"/>
    </source>
</evidence>
<feature type="chain" id="PRO_5044576247" description="fructose-bisphosphatase" evidence="9">
    <location>
        <begin position="21"/>
        <end position="479"/>
    </location>
</feature>
<dbReference type="InterPro" id="IPR033391">
    <property type="entry name" value="FBPase_N"/>
</dbReference>
<dbReference type="EC" id="3.1.3.11" evidence="3"/>
<evidence type="ECO:0000259" key="10">
    <source>
        <dbReference type="Pfam" id="PF00316"/>
    </source>
</evidence>
<reference evidence="12 14" key="2">
    <citation type="journal article" date="2018" name="Plant J.">
        <title>The Physcomitrella patens chromosome-scale assembly reveals moss genome structure and evolution.</title>
        <authorList>
            <person name="Lang D."/>
            <person name="Ullrich K.K."/>
            <person name="Murat F."/>
            <person name="Fuchs J."/>
            <person name="Jenkins J."/>
            <person name="Haas F.B."/>
            <person name="Piednoel M."/>
            <person name="Gundlach H."/>
            <person name="Van Bel M."/>
            <person name="Meyberg R."/>
            <person name="Vives C."/>
            <person name="Morata J."/>
            <person name="Symeonidi A."/>
            <person name="Hiss M."/>
            <person name="Muchero W."/>
            <person name="Kamisugi Y."/>
            <person name="Saleh O."/>
            <person name="Blanc G."/>
            <person name="Decker E.L."/>
            <person name="van Gessel N."/>
            <person name="Grimwood J."/>
            <person name="Hayes R.D."/>
            <person name="Graham S.W."/>
            <person name="Gunter L.E."/>
            <person name="McDaniel S.F."/>
            <person name="Hoernstein S.N.W."/>
            <person name="Larsson A."/>
            <person name="Li F.W."/>
            <person name="Perroud P.F."/>
            <person name="Phillips J."/>
            <person name="Ranjan P."/>
            <person name="Rokshar D.S."/>
            <person name="Rothfels C.J."/>
            <person name="Schneider L."/>
            <person name="Shu S."/>
            <person name="Stevenson D.W."/>
            <person name="Thummler F."/>
            <person name="Tillich M."/>
            <person name="Villarreal Aguilar J.C."/>
            <person name="Widiez T."/>
            <person name="Wong G.K."/>
            <person name="Wymore A."/>
            <person name="Zhang Y."/>
            <person name="Zimmer A.D."/>
            <person name="Quatrano R.S."/>
            <person name="Mayer K.F.X."/>
            <person name="Goodstein D."/>
            <person name="Casacuberta J.M."/>
            <person name="Vandepoele K."/>
            <person name="Reski R."/>
            <person name="Cuming A.C."/>
            <person name="Tuskan G.A."/>
            <person name="Maumus F."/>
            <person name="Salse J."/>
            <person name="Schmutz J."/>
            <person name="Rensing S.A."/>
        </authorList>
    </citation>
    <scope>NUCLEOTIDE SEQUENCE [LARGE SCALE GENOMIC DNA]</scope>
    <source>
        <strain evidence="13 14">cv. Gransden 2004</strain>
    </source>
</reference>
<dbReference type="RefSeq" id="XP_024360608.1">
    <property type="nucleotide sequence ID" value="XM_024504840.2"/>
</dbReference>
<dbReference type="EnsemblPlants" id="Pp3c22_22950V3.2">
    <property type="protein sequence ID" value="Pp3c22_22950V3.2"/>
    <property type="gene ID" value="Pp3c22_22950"/>
</dbReference>
<reference evidence="12 14" key="1">
    <citation type="journal article" date="2008" name="Science">
        <title>The Physcomitrella genome reveals evolutionary insights into the conquest of land by plants.</title>
        <authorList>
            <person name="Rensing S."/>
            <person name="Lang D."/>
            <person name="Zimmer A."/>
            <person name="Terry A."/>
            <person name="Salamov A."/>
            <person name="Shapiro H."/>
            <person name="Nishiyama T."/>
            <person name="Perroud P.-F."/>
            <person name="Lindquist E."/>
            <person name="Kamisugi Y."/>
            <person name="Tanahashi T."/>
            <person name="Sakakibara K."/>
            <person name="Fujita T."/>
            <person name="Oishi K."/>
            <person name="Shin-I T."/>
            <person name="Kuroki Y."/>
            <person name="Toyoda A."/>
            <person name="Suzuki Y."/>
            <person name="Hashimoto A."/>
            <person name="Yamaguchi K."/>
            <person name="Sugano A."/>
            <person name="Kohara Y."/>
            <person name="Fujiyama A."/>
            <person name="Anterola A."/>
            <person name="Aoki S."/>
            <person name="Ashton N."/>
            <person name="Barbazuk W.B."/>
            <person name="Barker E."/>
            <person name="Bennetzen J."/>
            <person name="Bezanilla M."/>
            <person name="Blankenship R."/>
            <person name="Cho S.H."/>
            <person name="Dutcher S."/>
            <person name="Estelle M."/>
            <person name="Fawcett J.A."/>
            <person name="Gundlach H."/>
            <person name="Hanada K."/>
            <person name="Heyl A."/>
            <person name="Hicks K.A."/>
            <person name="Hugh J."/>
            <person name="Lohr M."/>
            <person name="Mayer K."/>
            <person name="Melkozernov A."/>
            <person name="Murata T."/>
            <person name="Nelson D."/>
            <person name="Pils B."/>
            <person name="Prigge M."/>
            <person name="Reiss B."/>
            <person name="Renner T."/>
            <person name="Rombauts S."/>
            <person name="Rushton P."/>
            <person name="Sanderfoot A."/>
            <person name="Schween G."/>
            <person name="Shiu S.-H."/>
            <person name="Stueber K."/>
            <person name="Theodoulou F.L."/>
            <person name="Tu H."/>
            <person name="Van de Peer Y."/>
            <person name="Verrier P.J."/>
            <person name="Waters E."/>
            <person name="Wood A."/>
            <person name="Yang L."/>
            <person name="Cove D."/>
            <person name="Cuming A."/>
            <person name="Hasebe M."/>
            <person name="Lucas S."/>
            <person name="Mishler D.B."/>
            <person name="Reski R."/>
            <person name="Grigoriev I."/>
            <person name="Quatrano R.S."/>
            <person name="Boore J.L."/>
        </authorList>
    </citation>
    <scope>NUCLEOTIDE SEQUENCE [LARGE SCALE GENOMIC DNA]</scope>
    <source>
        <strain evidence="13 14">cv. Gransden 2004</strain>
    </source>
</reference>
<feature type="region of interest" description="Disordered" evidence="8">
    <location>
        <begin position="82"/>
        <end position="131"/>
    </location>
</feature>
<evidence type="ECO:0000256" key="7">
    <source>
        <dbReference type="RuleBase" id="RU000508"/>
    </source>
</evidence>
<dbReference type="InterPro" id="IPR044015">
    <property type="entry name" value="FBPase_C_dom"/>
</dbReference>
<evidence type="ECO:0000256" key="8">
    <source>
        <dbReference type="SAM" id="MobiDB-lite"/>
    </source>
</evidence>
<evidence type="ECO:0000313" key="14">
    <source>
        <dbReference type="Proteomes" id="UP000006727"/>
    </source>
</evidence>
<dbReference type="Gramene" id="Pp3c22_22950V3.1">
    <property type="protein sequence ID" value="Pp3c22_22950V3.1"/>
    <property type="gene ID" value="Pp3c22_22950"/>
</dbReference>
<feature type="domain" description="Fructose-1-6-bisphosphatase class I N-terminal" evidence="10">
    <location>
        <begin position="160"/>
        <end position="337"/>
    </location>
</feature>
<feature type="domain" description="Fructose-1-6-bisphosphatase class 1 C-terminal" evidence="11">
    <location>
        <begin position="342"/>
        <end position="464"/>
    </location>
</feature>
<dbReference type="AlphaFoldDB" id="A0A2K1IPD9"/>
<dbReference type="EnsemblPlants" id="Pp3c22_22950V3.1">
    <property type="protein sequence ID" value="Pp3c22_22950V3.1"/>
    <property type="gene ID" value="Pp3c22_22950"/>
</dbReference>
<proteinExistence type="inferred from homology"/>
<evidence type="ECO:0000259" key="11">
    <source>
        <dbReference type="Pfam" id="PF18913"/>
    </source>
</evidence>
<organism evidence="12">
    <name type="scientific">Physcomitrium patens</name>
    <name type="common">Spreading-leaved earth moss</name>
    <name type="synonym">Physcomitrella patens</name>
    <dbReference type="NCBI Taxonomy" id="3218"/>
    <lineage>
        <taxon>Eukaryota</taxon>
        <taxon>Viridiplantae</taxon>
        <taxon>Streptophyta</taxon>
        <taxon>Embryophyta</taxon>
        <taxon>Bryophyta</taxon>
        <taxon>Bryophytina</taxon>
        <taxon>Bryopsida</taxon>
        <taxon>Funariidae</taxon>
        <taxon>Funariales</taxon>
        <taxon>Funariaceae</taxon>
        <taxon>Physcomitrium</taxon>
    </lineage>
</organism>
<dbReference type="PANTHER" id="PTHR11556:SF12">
    <property type="entry name" value="FRUCTOSE-BISPHOSPHATASE"/>
    <property type="match status" value="1"/>
</dbReference>
<feature type="signal peptide" evidence="9">
    <location>
        <begin position="1"/>
        <end position="20"/>
    </location>
</feature>
<name>A0A2K1IPD9_PHYPA</name>
<dbReference type="SUPFAM" id="SSF56655">
    <property type="entry name" value="Carbohydrate phosphatase"/>
    <property type="match status" value="1"/>
</dbReference>
<dbReference type="GO" id="GO:0030388">
    <property type="term" value="P:fructose 1,6-bisphosphate metabolic process"/>
    <property type="evidence" value="ECO:0000318"/>
    <property type="project" value="GO_Central"/>
</dbReference>
<sequence length="479" mass="52210">MNYFFLFCICFLPLLSFRWGRVAEVPTKPEVATPSTRSGTKPVNAPSPSIVARLVSSLRKPPSPPSPVRSIFQQPLSSIVFSTRGTKAPSPPPPSTWFSPPARRQKPPPAESKPRPSPMPTFLTPPFTRPPSRAMPNVVAQAGADEVVTMTAFLGTEGSNVGVDLVVLMTHLQTACKHISSILASPTELQATLKGADSVHGVGRDARKPLDLVSNNIIKAALRSSGKVAAIASEKDDRPVWLGGGPYVVVFDPLDGSRNLDATVPTGTIFGIYRRLPEADHLPTDEKAFANVMQRGERLVAAGYVLYSSSTIMAISVGSGLHGFTLDYTIGEFAYSHHDIRIPERGQIYSVNEAKYFAWPVGLRRYIDNVRQGKGQTRKQYSARFIGSFVADLHRTIMYGGIAMNPRSHSRLLYEANPLSYLVEQAGGRGTDGKRRILEINPIEIHQKLPLFLGSAADVAELVSFGDIQQQTSPEVHTF</sequence>
<dbReference type="EMBL" id="ABEU02000022">
    <property type="protein sequence ID" value="PNR31140.1"/>
    <property type="molecule type" value="Genomic_DNA"/>
</dbReference>
<keyword evidence="14" id="KW-1185">Reference proteome</keyword>
<evidence type="ECO:0000256" key="6">
    <source>
        <dbReference type="ARBA" id="ARBA00032973"/>
    </source>
</evidence>
<dbReference type="GO" id="GO:0006094">
    <property type="term" value="P:gluconeogenesis"/>
    <property type="evidence" value="ECO:0000318"/>
    <property type="project" value="GO_Central"/>
</dbReference>
<dbReference type="GO" id="GO:0006000">
    <property type="term" value="P:fructose metabolic process"/>
    <property type="evidence" value="ECO:0000318"/>
    <property type="project" value="GO_Central"/>
</dbReference>
<dbReference type="InterPro" id="IPR028343">
    <property type="entry name" value="FBPtase"/>
</dbReference>
<dbReference type="InterPro" id="IPR000146">
    <property type="entry name" value="FBPase_class-1"/>
</dbReference>
<dbReference type="GO" id="GO:0006002">
    <property type="term" value="P:fructose 6-phosphate metabolic process"/>
    <property type="evidence" value="ECO:0000318"/>
    <property type="project" value="GO_Central"/>
</dbReference>
<evidence type="ECO:0000256" key="4">
    <source>
        <dbReference type="ARBA" id="ARBA00022801"/>
    </source>
</evidence>
<evidence type="ECO:0000256" key="5">
    <source>
        <dbReference type="ARBA" id="ARBA00023277"/>
    </source>
</evidence>
<dbReference type="Pfam" id="PF18913">
    <property type="entry name" value="FBPase_C"/>
    <property type="match status" value="1"/>
</dbReference>
<dbReference type="Proteomes" id="UP000006727">
    <property type="component" value="Chromosome 22"/>
</dbReference>
<dbReference type="FunFam" id="3.30.540.10:FF:000019">
    <property type="entry name" value="Fructose-1,6-bisphosphatase, chloroplastic"/>
    <property type="match status" value="1"/>
</dbReference>
<dbReference type="Gramene" id="Pp3c22_22950V3.2">
    <property type="protein sequence ID" value="Pp3c22_22950V3.2"/>
    <property type="gene ID" value="Pp3c22_22950"/>
</dbReference>
<evidence type="ECO:0000256" key="9">
    <source>
        <dbReference type="SAM" id="SignalP"/>
    </source>
</evidence>
<dbReference type="Gene3D" id="3.30.540.10">
    <property type="entry name" value="Fructose-1,6-Bisphosphatase, subunit A, domain 1"/>
    <property type="match status" value="1"/>
</dbReference>
<evidence type="ECO:0000256" key="2">
    <source>
        <dbReference type="ARBA" id="ARBA00010941"/>
    </source>
</evidence>
<comment type="catalytic activity">
    <reaction evidence="1">
        <text>beta-D-fructose 1,6-bisphosphate + H2O = beta-D-fructose 6-phosphate + phosphate</text>
        <dbReference type="Rhea" id="RHEA:11064"/>
        <dbReference type="ChEBI" id="CHEBI:15377"/>
        <dbReference type="ChEBI" id="CHEBI:32966"/>
        <dbReference type="ChEBI" id="CHEBI:43474"/>
        <dbReference type="ChEBI" id="CHEBI:57634"/>
        <dbReference type="EC" id="3.1.3.11"/>
    </reaction>
</comment>
<dbReference type="PaxDb" id="3218-PP1S100_145V6.1"/>
<dbReference type="PIRSF" id="PIRSF000904">
    <property type="entry name" value="FBPtase_SBPase"/>
    <property type="match status" value="1"/>
</dbReference>
<dbReference type="PIRSF" id="PIRSF500210">
    <property type="entry name" value="FBPtase"/>
    <property type="match status" value="1"/>
</dbReference>
<gene>
    <name evidence="13" type="primary">LOC112274955</name>
    <name evidence="12" type="ORF">PHYPA_027457</name>
</gene>
<protein>
    <recommendedName>
        <fullName evidence="3">fructose-bisphosphatase</fullName>
        <ecNumber evidence="3">3.1.3.11</ecNumber>
    </recommendedName>
    <alternativeName>
        <fullName evidence="6">D-fructose-1,6-bisphosphate 1-phosphohydrolase</fullName>
    </alternativeName>
</protein>
<dbReference type="Gene3D" id="3.40.190.80">
    <property type="match status" value="1"/>
</dbReference>
<accession>A0A2K1IPD9</accession>
<dbReference type="GO" id="GO:0005737">
    <property type="term" value="C:cytoplasm"/>
    <property type="evidence" value="ECO:0000318"/>
    <property type="project" value="GO_Central"/>
</dbReference>
<dbReference type="GeneID" id="112274955"/>
<dbReference type="PANTHER" id="PTHR11556">
    <property type="entry name" value="FRUCTOSE-1,6-BISPHOSPHATASE-RELATED"/>
    <property type="match status" value="1"/>
</dbReference>
<feature type="compositionally biased region" description="Low complexity" evidence="8">
    <location>
        <begin position="120"/>
        <end position="131"/>
    </location>
</feature>
<keyword evidence="9" id="KW-0732">Signal</keyword>
<dbReference type="STRING" id="3218.A0A2K1IPD9"/>
<dbReference type="GO" id="GO:0005829">
    <property type="term" value="C:cytosol"/>
    <property type="evidence" value="ECO:0000318"/>
    <property type="project" value="GO_Central"/>
</dbReference>